<feature type="region of interest" description="Disordered" evidence="1">
    <location>
        <begin position="1"/>
        <end position="21"/>
    </location>
</feature>
<evidence type="ECO:0000313" key="3">
    <source>
        <dbReference type="Proteomes" id="UP000887013"/>
    </source>
</evidence>
<dbReference type="Proteomes" id="UP000887013">
    <property type="component" value="Unassembled WGS sequence"/>
</dbReference>
<name>A0A8X6TC74_NEPPI</name>
<organism evidence="2 3">
    <name type="scientific">Nephila pilipes</name>
    <name type="common">Giant wood spider</name>
    <name type="synonym">Nephila maculata</name>
    <dbReference type="NCBI Taxonomy" id="299642"/>
    <lineage>
        <taxon>Eukaryota</taxon>
        <taxon>Metazoa</taxon>
        <taxon>Ecdysozoa</taxon>
        <taxon>Arthropoda</taxon>
        <taxon>Chelicerata</taxon>
        <taxon>Arachnida</taxon>
        <taxon>Araneae</taxon>
        <taxon>Araneomorphae</taxon>
        <taxon>Entelegynae</taxon>
        <taxon>Araneoidea</taxon>
        <taxon>Nephilidae</taxon>
        <taxon>Nephila</taxon>
    </lineage>
</organism>
<reference evidence="2" key="1">
    <citation type="submission" date="2020-08" db="EMBL/GenBank/DDBJ databases">
        <title>Multicomponent nature underlies the extraordinary mechanical properties of spider dragline silk.</title>
        <authorList>
            <person name="Kono N."/>
            <person name="Nakamura H."/>
            <person name="Mori M."/>
            <person name="Yoshida Y."/>
            <person name="Ohtoshi R."/>
            <person name="Malay A.D."/>
            <person name="Moran D.A.P."/>
            <person name="Tomita M."/>
            <person name="Numata K."/>
            <person name="Arakawa K."/>
        </authorList>
    </citation>
    <scope>NUCLEOTIDE SEQUENCE</scope>
</reference>
<proteinExistence type="predicted"/>
<dbReference type="AlphaFoldDB" id="A0A8X6TC74"/>
<evidence type="ECO:0000313" key="2">
    <source>
        <dbReference type="EMBL" id="GFS98749.1"/>
    </source>
</evidence>
<gene>
    <name evidence="2" type="ORF">NPIL_78251</name>
</gene>
<feature type="region of interest" description="Disordered" evidence="1">
    <location>
        <begin position="413"/>
        <end position="434"/>
    </location>
</feature>
<feature type="region of interest" description="Disordered" evidence="1">
    <location>
        <begin position="276"/>
        <end position="315"/>
    </location>
</feature>
<feature type="compositionally biased region" description="Polar residues" evidence="1">
    <location>
        <begin position="290"/>
        <end position="315"/>
    </location>
</feature>
<accession>A0A8X6TC74</accession>
<comment type="caution">
    <text evidence="2">The sequence shown here is derived from an EMBL/GenBank/DDBJ whole genome shotgun (WGS) entry which is preliminary data.</text>
</comment>
<protein>
    <submittedName>
        <fullName evidence="2">Uncharacterized protein</fullName>
    </submittedName>
</protein>
<evidence type="ECO:0000256" key="1">
    <source>
        <dbReference type="SAM" id="MobiDB-lite"/>
    </source>
</evidence>
<dbReference type="EMBL" id="BMAW01006420">
    <property type="protein sequence ID" value="GFS98749.1"/>
    <property type="molecule type" value="Genomic_DNA"/>
</dbReference>
<sequence length="456" mass="49964">MKDSIDPQSAGTVNDSSSTTRNYSITPVAHRTRAGLSSISYIDAARAGQCKMCPIKCSSIIRLQKHILSHKTNRKRQKALDAVLSVLKAKKAMYTPLSSRANKPCSLERKYIDLSPEVVQANGQVSLEANQLEERKNSSPTIGLVLNDILEQVQTELPCLAAQDPLHSSSSPMFASIPGLSSTPLGSTALEGSMLDKPLSPFLTLPLILEPLPKRGSQTEGSPPPNAVDSVMNMAHSQENIEGLPRPISPIRSPCQEKSPSILDIIMSQEFYSREASPEADVLEADHSPMESSGTKAESPSPISSPPVNTNVRQTENTNRGPVVLTYLEAARSGLCRICNRSVPPTLLLSHLNSHRPCTKRYKCIRAVVLFNKEEQVQAQKLARTYSGNTLKKSPTQIEKTFREKFPELPVFKKKTSMSSPESSDRESLLSELDSPSHWSTIETGFYKENVQLGCT</sequence>
<keyword evidence="3" id="KW-1185">Reference proteome</keyword>